<dbReference type="GeneID" id="99624457"/>
<sequence length="209" mass="22530">MNQRQLAMEASRRAIIDAAGQQFAAFGYEATTFSRVAEAMGKPKSAIGYHLFPSKKDLATAVIELQQQRWRELFDALPAEPGLERLTVFLLTTGIDVRRGSVAGGAVRLLHELGKAGVPVPRGFDWFEMTRGELVSAGVAAADVDAAEVQPSVLLLLNTTLGMVDGSTQLTDDELVAQLKALWSPLFTSFGIERAPEIIDAARPYSPGS</sequence>
<keyword evidence="1" id="KW-0805">Transcription regulation</keyword>
<comment type="caution">
    <text evidence="5">The sequence shown here is derived from an EMBL/GenBank/DDBJ whole genome shotgun (WGS) entry which is preliminary data.</text>
</comment>
<dbReference type="GO" id="GO:0003700">
    <property type="term" value="F:DNA-binding transcription factor activity"/>
    <property type="evidence" value="ECO:0007669"/>
    <property type="project" value="TreeGrafter"/>
</dbReference>
<evidence type="ECO:0000259" key="4">
    <source>
        <dbReference type="Pfam" id="PF00440"/>
    </source>
</evidence>
<dbReference type="PANTHER" id="PTHR30055">
    <property type="entry name" value="HTH-TYPE TRANSCRIPTIONAL REGULATOR RUTR"/>
    <property type="match status" value="1"/>
</dbReference>
<evidence type="ECO:0000313" key="5">
    <source>
        <dbReference type="EMBL" id="MBT1542003.1"/>
    </source>
</evidence>
<evidence type="ECO:0000256" key="1">
    <source>
        <dbReference type="ARBA" id="ARBA00023015"/>
    </source>
</evidence>
<evidence type="ECO:0000256" key="3">
    <source>
        <dbReference type="ARBA" id="ARBA00023163"/>
    </source>
</evidence>
<proteinExistence type="predicted"/>
<dbReference type="AlphaFoldDB" id="A0A9Q2ZPD9"/>
<dbReference type="GO" id="GO:0000976">
    <property type="term" value="F:transcription cis-regulatory region binding"/>
    <property type="evidence" value="ECO:0007669"/>
    <property type="project" value="TreeGrafter"/>
</dbReference>
<dbReference type="Gene3D" id="1.10.357.10">
    <property type="entry name" value="Tetracycline Repressor, domain 2"/>
    <property type="match status" value="1"/>
</dbReference>
<dbReference type="SUPFAM" id="SSF46689">
    <property type="entry name" value="Homeodomain-like"/>
    <property type="match status" value="1"/>
</dbReference>
<dbReference type="RefSeq" id="WP_017888351.1">
    <property type="nucleotide sequence ID" value="NZ_JAHEWX010000010.1"/>
</dbReference>
<dbReference type="InterPro" id="IPR001647">
    <property type="entry name" value="HTH_TetR"/>
</dbReference>
<keyword evidence="3" id="KW-0804">Transcription</keyword>
<dbReference type="Proteomes" id="UP000709437">
    <property type="component" value="Unassembled WGS sequence"/>
</dbReference>
<evidence type="ECO:0000256" key="2">
    <source>
        <dbReference type="ARBA" id="ARBA00023125"/>
    </source>
</evidence>
<feature type="domain" description="HTH tetR-type" evidence="4">
    <location>
        <begin position="15"/>
        <end position="62"/>
    </location>
</feature>
<gene>
    <name evidence="5" type="ORF">KK103_09535</name>
</gene>
<keyword evidence="2" id="KW-0238">DNA-binding</keyword>
<reference evidence="5" key="1">
    <citation type="submission" date="2021-05" db="EMBL/GenBank/DDBJ databases">
        <title>Whole genome sequence of Curtobacterium flaccumfaciens pv. flaccumfaciens strain CFBP 3417.</title>
        <authorList>
            <person name="Osdaghi E."/>
            <person name="Taghouti G."/>
            <person name="Portier P."/>
            <person name="Fazliarab A."/>
            <person name="Taghavi S.M."/>
            <person name="Briand M."/>
            <person name="Le-Saux M."/>
            <person name="Jacques M.-A."/>
        </authorList>
    </citation>
    <scope>NUCLEOTIDE SEQUENCE</scope>
    <source>
        <strain evidence="5">CFBP 3417</strain>
    </source>
</reference>
<dbReference type="InterPro" id="IPR009057">
    <property type="entry name" value="Homeodomain-like_sf"/>
</dbReference>
<name>A0A9Q2ZPD9_9MICO</name>
<dbReference type="Pfam" id="PF00440">
    <property type="entry name" value="TetR_N"/>
    <property type="match status" value="1"/>
</dbReference>
<protein>
    <submittedName>
        <fullName evidence="5">TetR/AcrR family transcriptional regulator</fullName>
    </submittedName>
</protein>
<dbReference type="InterPro" id="IPR050109">
    <property type="entry name" value="HTH-type_TetR-like_transc_reg"/>
</dbReference>
<evidence type="ECO:0000313" key="6">
    <source>
        <dbReference type="Proteomes" id="UP000709437"/>
    </source>
</evidence>
<organism evidence="5 6">
    <name type="scientific">Curtobacterium flaccumfaciens pv. flaccumfaciens</name>
    <dbReference type="NCBI Taxonomy" id="138532"/>
    <lineage>
        <taxon>Bacteria</taxon>
        <taxon>Bacillati</taxon>
        <taxon>Actinomycetota</taxon>
        <taxon>Actinomycetes</taxon>
        <taxon>Micrococcales</taxon>
        <taxon>Microbacteriaceae</taxon>
        <taxon>Curtobacterium</taxon>
    </lineage>
</organism>
<dbReference type="EMBL" id="JAHEWX010000010">
    <property type="protein sequence ID" value="MBT1542003.1"/>
    <property type="molecule type" value="Genomic_DNA"/>
</dbReference>
<accession>A0A9Q2ZPD9</accession>
<dbReference type="PANTHER" id="PTHR30055:SF234">
    <property type="entry name" value="HTH-TYPE TRANSCRIPTIONAL REGULATOR BETI"/>
    <property type="match status" value="1"/>
</dbReference>